<dbReference type="SUPFAM" id="SSF69572">
    <property type="entry name" value="Activating enzymes of the ubiquitin-like proteins"/>
    <property type="match status" value="1"/>
</dbReference>
<evidence type="ECO:0000313" key="3">
    <source>
        <dbReference type="EMBL" id="AJC73549.1"/>
    </source>
</evidence>
<keyword evidence="1" id="KW-0812">Transmembrane</keyword>
<dbReference type="GO" id="GO:0005829">
    <property type="term" value="C:cytosol"/>
    <property type="evidence" value="ECO:0007669"/>
    <property type="project" value="TreeGrafter"/>
</dbReference>
<keyword evidence="3" id="KW-0548">Nucleotidyltransferase</keyword>
<keyword evidence="3" id="KW-0808">Transferase</keyword>
<dbReference type="RefSeq" id="WP_031504741.1">
    <property type="nucleotide sequence ID" value="NC_022795.1"/>
</dbReference>
<dbReference type="STRING" id="1123384.AJ81_04265"/>
<organism evidence="3 4">
    <name type="scientific">Pseudothermotoga hypogea DSM 11164 = NBRC 106472</name>
    <dbReference type="NCBI Taxonomy" id="1123384"/>
    <lineage>
        <taxon>Bacteria</taxon>
        <taxon>Thermotogati</taxon>
        <taxon>Thermotogota</taxon>
        <taxon>Thermotogae</taxon>
        <taxon>Thermotogales</taxon>
        <taxon>Thermotogaceae</taxon>
        <taxon>Pseudothermotoga</taxon>
    </lineage>
</organism>
<sequence>MFQRHSQLLGDCLNKLFDARVLVAGVGGLGCTVSTLLVRLGVGHVYLLDSGVVDEPDLNRQILYDRSDLGKRKVEVAQKKLSQINPRCEIVPMHVRIDLDFCLPSVDVVVDCLDNFESKFTLDTLCEKKRIPLVHAGVEGYCGQLMNILPGSIRLRHVFSAAPKESSIRQVYPPLVTLMASLQVNEVVKLICDGTTNLVNELMLIDLATMRFERIKIRGGAN</sequence>
<dbReference type="AlphaFoldDB" id="A0A0X1KQN9"/>
<protein>
    <submittedName>
        <fullName evidence="3">Adenylyltransferase</fullName>
    </submittedName>
</protein>
<dbReference type="PATRIC" id="fig|1123384.7.peg.834"/>
<dbReference type="Pfam" id="PF00899">
    <property type="entry name" value="ThiF"/>
    <property type="match status" value="1"/>
</dbReference>
<proteinExistence type="predicted"/>
<dbReference type="Gene3D" id="3.40.50.720">
    <property type="entry name" value="NAD(P)-binding Rossmann-like Domain"/>
    <property type="match status" value="1"/>
</dbReference>
<dbReference type="GO" id="GO:0016779">
    <property type="term" value="F:nucleotidyltransferase activity"/>
    <property type="evidence" value="ECO:0007669"/>
    <property type="project" value="UniProtKB-KW"/>
</dbReference>
<dbReference type="PaxDb" id="1123384-AJ81_04265"/>
<dbReference type="PROSITE" id="PS51257">
    <property type="entry name" value="PROKAR_LIPOPROTEIN"/>
    <property type="match status" value="1"/>
</dbReference>
<reference evidence="3 4" key="1">
    <citation type="submission" date="2014-01" db="EMBL/GenBank/DDBJ databases">
        <title>Genome sequencing of Thermotog hypogea.</title>
        <authorList>
            <person name="Zhang X."/>
            <person name="Alvare G."/>
            <person name="Fristensky B."/>
            <person name="Chen L."/>
            <person name="Suen T."/>
            <person name="Chen Q."/>
            <person name="Ma K."/>
        </authorList>
    </citation>
    <scope>NUCLEOTIDE SEQUENCE [LARGE SCALE GENOMIC DNA]</scope>
    <source>
        <strain evidence="3 4">DSM 11164</strain>
    </source>
</reference>
<dbReference type="GO" id="GO:0004792">
    <property type="term" value="F:thiosulfate-cyanide sulfurtransferase activity"/>
    <property type="evidence" value="ECO:0007669"/>
    <property type="project" value="TreeGrafter"/>
</dbReference>
<accession>A0A0X1KQN9</accession>
<keyword evidence="1" id="KW-1133">Transmembrane helix</keyword>
<keyword evidence="4" id="KW-1185">Reference proteome</keyword>
<dbReference type="InterPro" id="IPR000594">
    <property type="entry name" value="ThiF_NAD_FAD-bd"/>
</dbReference>
<gene>
    <name evidence="3" type="ORF">AJ81_04265</name>
</gene>
<dbReference type="GO" id="GO:0008146">
    <property type="term" value="F:sulfotransferase activity"/>
    <property type="evidence" value="ECO:0007669"/>
    <property type="project" value="TreeGrafter"/>
</dbReference>
<keyword evidence="1" id="KW-0472">Membrane</keyword>
<dbReference type="KEGG" id="phy:AJ81_04265"/>
<dbReference type="EMBL" id="CP007141">
    <property type="protein sequence ID" value="AJC73549.1"/>
    <property type="molecule type" value="Genomic_DNA"/>
</dbReference>
<dbReference type="InterPro" id="IPR045886">
    <property type="entry name" value="ThiF/MoeB/HesA"/>
</dbReference>
<feature type="transmembrane region" description="Helical" evidence="1">
    <location>
        <begin position="21"/>
        <end position="42"/>
    </location>
</feature>
<dbReference type="PANTHER" id="PTHR10953">
    <property type="entry name" value="UBIQUITIN-ACTIVATING ENZYME E1"/>
    <property type="match status" value="1"/>
</dbReference>
<evidence type="ECO:0000313" key="4">
    <source>
        <dbReference type="Proteomes" id="UP000077469"/>
    </source>
</evidence>
<evidence type="ECO:0000259" key="2">
    <source>
        <dbReference type="Pfam" id="PF00899"/>
    </source>
</evidence>
<dbReference type="PANTHER" id="PTHR10953:SF102">
    <property type="entry name" value="ADENYLYLTRANSFERASE AND SULFURTRANSFERASE MOCS3"/>
    <property type="match status" value="1"/>
</dbReference>
<dbReference type="OrthoDB" id="9804286at2"/>
<dbReference type="GO" id="GO:0008641">
    <property type="term" value="F:ubiquitin-like modifier activating enzyme activity"/>
    <property type="evidence" value="ECO:0007669"/>
    <property type="project" value="InterPro"/>
</dbReference>
<dbReference type="CDD" id="cd00757">
    <property type="entry name" value="ThiF_MoeB_HesA_family"/>
    <property type="match status" value="1"/>
</dbReference>
<dbReference type="Proteomes" id="UP000077469">
    <property type="component" value="Chromosome"/>
</dbReference>
<feature type="domain" description="THIF-type NAD/FAD binding fold" evidence="2">
    <location>
        <begin position="13"/>
        <end position="218"/>
    </location>
</feature>
<evidence type="ECO:0000256" key="1">
    <source>
        <dbReference type="SAM" id="Phobius"/>
    </source>
</evidence>
<dbReference type="InterPro" id="IPR035985">
    <property type="entry name" value="Ubiquitin-activating_enz"/>
</dbReference>
<name>A0A0X1KQN9_9THEM</name>